<feature type="compositionally biased region" description="Basic and acidic residues" evidence="1">
    <location>
        <begin position="35"/>
        <end position="47"/>
    </location>
</feature>
<reference evidence="2" key="1">
    <citation type="journal article" date="2020" name="G3 (Bethesda)">
        <title>High-Quality Assemblies for Three Invasive Social Wasps from the &lt;i&gt;Vespula&lt;/i&gt; Genus.</title>
        <authorList>
            <person name="Harrop T.W.R."/>
            <person name="Guhlin J."/>
            <person name="McLaughlin G.M."/>
            <person name="Permina E."/>
            <person name="Stockwell P."/>
            <person name="Gilligan J."/>
            <person name="Le Lec M.F."/>
            <person name="Gruber M.A.M."/>
            <person name="Quinn O."/>
            <person name="Lovegrove M."/>
            <person name="Duncan E.J."/>
            <person name="Remnant E.J."/>
            <person name="Van Eeckhoven J."/>
            <person name="Graham B."/>
            <person name="Knapp R.A."/>
            <person name="Langford K.W."/>
            <person name="Kronenberg Z."/>
            <person name="Press M.O."/>
            <person name="Eacker S.M."/>
            <person name="Wilson-Rankin E.E."/>
            <person name="Purcell J."/>
            <person name="Lester P.J."/>
            <person name="Dearden P.K."/>
        </authorList>
    </citation>
    <scope>NUCLEOTIDE SEQUENCE</scope>
    <source>
        <strain evidence="2">Volc-1</strain>
    </source>
</reference>
<gene>
    <name evidence="2" type="ORF">H0235_002589</name>
</gene>
<keyword evidence="3" id="KW-1185">Reference proteome</keyword>
<comment type="caution">
    <text evidence="2">The sequence shown here is derived from an EMBL/GenBank/DDBJ whole genome shotgun (WGS) entry which is preliminary data.</text>
</comment>
<evidence type="ECO:0000313" key="3">
    <source>
        <dbReference type="Proteomes" id="UP000600918"/>
    </source>
</evidence>
<protein>
    <submittedName>
        <fullName evidence="2">Uncharacterized protein</fullName>
    </submittedName>
</protein>
<name>A0A834PAE7_VESPE</name>
<organism evidence="2 3">
    <name type="scientific">Vespula pensylvanica</name>
    <name type="common">Western yellow jacket</name>
    <name type="synonym">Wasp</name>
    <dbReference type="NCBI Taxonomy" id="30213"/>
    <lineage>
        <taxon>Eukaryota</taxon>
        <taxon>Metazoa</taxon>
        <taxon>Ecdysozoa</taxon>
        <taxon>Arthropoda</taxon>
        <taxon>Hexapoda</taxon>
        <taxon>Insecta</taxon>
        <taxon>Pterygota</taxon>
        <taxon>Neoptera</taxon>
        <taxon>Endopterygota</taxon>
        <taxon>Hymenoptera</taxon>
        <taxon>Apocrita</taxon>
        <taxon>Aculeata</taxon>
        <taxon>Vespoidea</taxon>
        <taxon>Vespidae</taxon>
        <taxon>Vespinae</taxon>
        <taxon>Vespula</taxon>
    </lineage>
</organism>
<evidence type="ECO:0000256" key="1">
    <source>
        <dbReference type="SAM" id="MobiDB-lite"/>
    </source>
</evidence>
<dbReference type="EMBL" id="JACSDY010000002">
    <property type="protein sequence ID" value="KAF7434398.1"/>
    <property type="molecule type" value="Genomic_DNA"/>
</dbReference>
<dbReference type="Proteomes" id="UP000600918">
    <property type="component" value="Unassembled WGS sequence"/>
</dbReference>
<feature type="compositionally biased region" description="Acidic residues" evidence="1">
    <location>
        <begin position="21"/>
        <end position="34"/>
    </location>
</feature>
<sequence length="152" mass="17162">MRALEGSRAAKWTSRKGPPKEEEEEEEEEEVEVKEEEKEEKRSRGEHTTPYSTFYLGHPSPHPPVCRQSSSSLGLLLRGYHSAATRGATLWLPTSELDKVTLKARAFYGRREEDVRLCISVARGVSPFTSSILEYAHLLARGYLLVSENNSL</sequence>
<dbReference type="AlphaFoldDB" id="A0A834PAE7"/>
<feature type="region of interest" description="Disordered" evidence="1">
    <location>
        <begin position="1"/>
        <end position="68"/>
    </location>
</feature>
<accession>A0A834PAE7</accession>
<proteinExistence type="predicted"/>
<evidence type="ECO:0000313" key="2">
    <source>
        <dbReference type="EMBL" id="KAF7434398.1"/>
    </source>
</evidence>